<gene>
    <name evidence="3" type="ORF">CYPRO_0880</name>
</gene>
<dbReference type="KEGG" id="cprv:CYPRO_0880"/>
<name>A0A345UI55_9BACT</name>
<dbReference type="NCBIfam" id="NF033710">
    <property type="entry name" value="T9SS_OM_PorV"/>
    <property type="match status" value="1"/>
</dbReference>
<organism evidence="3 4">
    <name type="scientific">Cyclonatronum proteinivorum</name>
    <dbReference type="NCBI Taxonomy" id="1457365"/>
    <lineage>
        <taxon>Bacteria</taxon>
        <taxon>Pseudomonadati</taxon>
        <taxon>Balneolota</taxon>
        <taxon>Balneolia</taxon>
        <taxon>Balneolales</taxon>
        <taxon>Cyclonatronaceae</taxon>
        <taxon>Cyclonatronum</taxon>
    </lineage>
</organism>
<dbReference type="OrthoDB" id="9758448at2"/>
<accession>A0A345UI55</accession>
<evidence type="ECO:0000313" key="3">
    <source>
        <dbReference type="EMBL" id="AXJ00157.1"/>
    </source>
</evidence>
<dbReference type="RefSeq" id="WP_114983451.1">
    <property type="nucleotide sequence ID" value="NZ_CP027806.1"/>
</dbReference>
<feature type="domain" description="Type IX secretion system protein PorV" evidence="2">
    <location>
        <begin position="26"/>
        <end position="259"/>
    </location>
</feature>
<dbReference type="EMBL" id="CP027806">
    <property type="protein sequence ID" value="AXJ00157.1"/>
    <property type="molecule type" value="Genomic_DNA"/>
</dbReference>
<dbReference type="Gene3D" id="2.40.160.60">
    <property type="entry name" value="Outer membrane protein transport protein (OMPP1/FadL/TodX)"/>
    <property type="match status" value="1"/>
</dbReference>
<dbReference type="NCBIfam" id="NF033709">
    <property type="entry name" value="PorV_fam"/>
    <property type="match status" value="1"/>
</dbReference>
<evidence type="ECO:0000256" key="1">
    <source>
        <dbReference type="SAM" id="SignalP"/>
    </source>
</evidence>
<sequence length="371" mass="41087">MKKFSTFYIAAFALLLAGIAPSYAQVGITAVPFMQIEPDSRTPGMGNAGVAIADNASAVFWNPAGLAFQEPETQIALTYANWLPNFNTDLFYNYLVGKTYIEGIGTIGGHITYLNLGEQIQTDEIGREIRSFSSYELATGLSYGFRLNQNWAIGTGFRFIYSRLTPNIDVGGQTAKAGTSVGIDLAALYRSNEFNLLDRTSRLSAGFNLSNIGPAIQYTDDAQADPLPTLLRAGFALDLALDNDGFNTLTFAGDVSKIMARNDTTGRAMGVGEALFRSWDTYTRFDGQDFVEVPLVEQFMYAVGVEYWYNQQFAIRTGYFYEAPNNGDRQFITFGAGLRYNMFGVDFSYLYTIREDHPLANTIRLSVLLNF</sequence>
<dbReference type="Proteomes" id="UP000254808">
    <property type="component" value="Chromosome"/>
</dbReference>
<keyword evidence="1" id="KW-0732">Signal</keyword>
<protein>
    <submittedName>
        <fullName evidence="3">Long-chain fatty acid transport protein</fullName>
    </submittedName>
</protein>
<keyword evidence="4" id="KW-1185">Reference proteome</keyword>
<dbReference type="InterPro" id="IPR047799">
    <property type="entry name" value="T9SS_OM_PorV"/>
</dbReference>
<dbReference type="Pfam" id="PF19572">
    <property type="entry name" value="PorV"/>
    <property type="match status" value="1"/>
</dbReference>
<evidence type="ECO:0000313" key="4">
    <source>
        <dbReference type="Proteomes" id="UP000254808"/>
    </source>
</evidence>
<proteinExistence type="predicted"/>
<feature type="signal peptide" evidence="1">
    <location>
        <begin position="1"/>
        <end position="24"/>
    </location>
</feature>
<feature type="chain" id="PRO_5016575932" evidence="1">
    <location>
        <begin position="25"/>
        <end position="371"/>
    </location>
</feature>
<dbReference type="InterPro" id="IPR045741">
    <property type="entry name" value="PorV"/>
</dbReference>
<reference evidence="3 4" key="1">
    <citation type="submission" date="2018-03" db="EMBL/GenBank/DDBJ databases">
        <title>Phenotypic and genomic properties of Cyclonatronum proteinivorum gen. nov., sp. nov., a haloalkaliphilic bacteroidete from soda lakes possessing Na+-translocating rhodopsin.</title>
        <authorList>
            <person name="Toshchakov S.V."/>
            <person name="Korzhenkov A."/>
            <person name="Samarov N.I."/>
            <person name="Kublanov I.V."/>
            <person name="Muntyan M.S."/>
            <person name="Sorokin D.Y."/>
        </authorList>
    </citation>
    <scope>NUCLEOTIDE SEQUENCE [LARGE SCALE GENOMIC DNA]</scope>
    <source>
        <strain evidence="3 4">Omega</strain>
    </source>
</reference>
<dbReference type="AlphaFoldDB" id="A0A345UI55"/>
<dbReference type="SUPFAM" id="SSF56935">
    <property type="entry name" value="Porins"/>
    <property type="match status" value="1"/>
</dbReference>
<evidence type="ECO:0000259" key="2">
    <source>
        <dbReference type="Pfam" id="PF19572"/>
    </source>
</evidence>